<evidence type="ECO:0000313" key="10">
    <source>
        <dbReference type="EMBL" id="RLE15336.1"/>
    </source>
</evidence>
<dbReference type="CDD" id="cd00554">
    <property type="entry name" value="MECDP_synthase"/>
    <property type="match status" value="1"/>
</dbReference>
<dbReference type="EMBL" id="QMQA01000008">
    <property type="protein sequence ID" value="RLE15336.1"/>
    <property type="molecule type" value="Genomic_DNA"/>
</dbReference>
<keyword evidence="5 7" id="KW-0414">Isoprene biosynthesis</keyword>
<dbReference type="Gene3D" id="3.30.1330.50">
    <property type="entry name" value="2-C-methyl-D-erythritol 2,4-cyclodiphosphate synthase"/>
    <property type="match status" value="1"/>
</dbReference>
<comment type="pathway">
    <text evidence="2 7">Isoprenoid biosynthesis; isopentenyl diphosphate biosynthesis via DXP pathway; isopentenyl diphosphate from 1-deoxy-D-xylulose 5-phosphate: step 4/6.</text>
</comment>
<dbReference type="GO" id="GO:0016114">
    <property type="term" value="P:terpenoid biosynthetic process"/>
    <property type="evidence" value="ECO:0007669"/>
    <property type="project" value="InterPro"/>
</dbReference>
<name>A0A662DN99_UNCAE</name>
<feature type="binding site" evidence="7">
    <location>
        <begin position="132"/>
        <end position="135"/>
    </location>
    <ligand>
        <name>4-CDP-2-C-methyl-D-erythritol 2-phosphate</name>
        <dbReference type="ChEBI" id="CHEBI:57919"/>
    </ligand>
</feature>
<feature type="site" description="Transition state stabilizer" evidence="7">
    <location>
        <position position="34"/>
    </location>
</feature>
<dbReference type="NCBIfam" id="TIGR00151">
    <property type="entry name" value="ispF"/>
    <property type="match status" value="1"/>
</dbReference>
<dbReference type="HAMAP" id="MF_00107">
    <property type="entry name" value="IspF"/>
    <property type="match status" value="1"/>
</dbReference>
<dbReference type="InterPro" id="IPR003526">
    <property type="entry name" value="MECDP_synthase"/>
</dbReference>
<dbReference type="SUPFAM" id="SSF69765">
    <property type="entry name" value="IpsF-like"/>
    <property type="match status" value="1"/>
</dbReference>
<comment type="cofactor">
    <cofactor evidence="7">
        <name>a divalent metal cation</name>
        <dbReference type="ChEBI" id="CHEBI:60240"/>
    </cofactor>
    <text evidence="7">Binds 1 divalent metal cation per subunit.</text>
</comment>
<dbReference type="PROSITE" id="PS01350">
    <property type="entry name" value="ISPF"/>
    <property type="match status" value="1"/>
</dbReference>
<feature type="site" description="Transition state stabilizer" evidence="7">
    <location>
        <position position="133"/>
    </location>
</feature>
<dbReference type="UniPathway" id="UPA00056">
    <property type="reaction ID" value="UER00095"/>
</dbReference>
<comment type="subunit">
    <text evidence="7">Homotrimer.</text>
</comment>
<organism evidence="10 11">
    <name type="scientific">Aerophobetes bacterium</name>
    <dbReference type="NCBI Taxonomy" id="2030807"/>
    <lineage>
        <taxon>Bacteria</taxon>
        <taxon>Candidatus Aerophobota</taxon>
    </lineage>
</organism>
<protein>
    <recommendedName>
        <fullName evidence="3 7">2-C-methyl-D-erythritol 2,4-cyclodiphosphate synthase</fullName>
        <shortName evidence="7">MECDP-synthase</shortName>
        <shortName evidence="7">MECPP-synthase</shortName>
        <shortName evidence="7">MECPS</shortName>
        <ecNumber evidence="3 7">4.6.1.12</ecNumber>
    </recommendedName>
</protein>
<feature type="binding site" evidence="7">
    <location>
        <position position="10"/>
    </location>
    <ligand>
        <name>a divalent metal cation</name>
        <dbReference type="ChEBI" id="CHEBI:60240"/>
    </ligand>
</feature>
<feature type="binding site" evidence="7">
    <location>
        <position position="8"/>
    </location>
    <ligand>
        <name>a divalent metal cation</name>
        <dbReference type="ChEBI" id="CHEBI:60240"/>
    </ligand>
</feature>
<dbReference type="InterPro" id="IPR020555">
    <property type="entry name" value="MECDP_synthase_CS"/>
</dbReference>
<dbReference type="Pfam" id="PF02542">
    <property type="entry name" value="YgbB"/>
    <property type="match status" value="1"/>
</dbReference>
<sequence length="165" mass="17763">MRAGIGYDIHPFSPDRKLVLGGIQIPYKSGLAGHSDADVLVHSVADAILGACGERDLGHHFPDTDPKYKGICSLHLLRKIYKILKKKGVVVINVDSTIIAQEPLLSPYISQMKNNIARTLEVKTEQVGIKATSPEGLGFLGEKKGIACISVAIIKEPNANGIKNI</sequence>
<accession>A0A662DN99</accession>
<dbReference type="PANTHER" id="PTHR43181:SF1">
    <property type="entry name" value="2-C-METHYL-D-ERYTHRITOL 2,4-CYCLODIPHOSPHATE SYNTHASE, CHLOROPLASTIC"/>
    <property type="match status" value="1"/>
</dbReference>
<proteinExistence type="inferred from homology"/>
<comment type="caution">
    <text evidence="7">Lacks conserved residue(s) required for the propagation of feature annotation.</text>
</comment>
<feature type="binding site" evidence="7">
    <location>
        <begin position="34"/>
        <end position="35"/>
    </location>
    <ligand>
        <name>4-CDP-2-C-methyl-D-erythritol 2-phosphate</name>
        <dbReference type="ChEBI" id="CHEBI:57919"/>
    </ligand>
</feature>
<evidence type="ECO:0000256" key="7">
    <source>
        <dbReference type="HAMAP-Rule" id="MF_00107"/>
    </source>
</evidence>
<comment type="function">
    <text evidence="7">Involved in the biosynthesis of isopentenyl diphosphate (IPP) and dimethylallyl diphosphate (DMAPP), two major building blocks of isoprenoid compounds. Catalyzes the conversion of 4-diphosphocytidyl-2-C-methyl-D-erythritol 2-phosphate (CDP-ME2P) to 2-C-methyl-D-erythritol 2,4-cyclodiphosphate (ME-CPP) with a corresponding release of cytidine 5-monophosphate (CMP).</text>
</comment>
<comment type="caution">
    <text evidence="10">The sequence shown here is derived from an EMBL/GenBank/DDBJ whole genome shotgun (WGS) entry which is preliminary data.</text>
</comment>
<evidence type="ECO:0000256" key="2">
    <source>
        <dbReference type="ARBA" id="ARBA00004709"/>
    </source>
</evidence>
<comment type="catalytic activity">
    <reaction evidence="1 7 8">
        <text>4-CDP-2-C-methyl-D-erythritol 2-phosphate = 2-C-methyl-D-erythritol 2,4-cyclic diphosphate + CMP</text>
        <dbReference type="Rhea" id="RHEA:23864"/>
        <dbReference type="ChEBI" id="CHEBI:57919"/>
        <dbReference type="ChEBI" id="CHEBI:58483"/>
        <dbReference type="ChEBI" id="CHEBI:60377"/>
        <dbReference type="EC" id="4.6.1.12"/>
    </reaction>
</comment>
<feature type="binding site" evidence="7">
    <location>
        <begin position="8"/>
        <end position="10"/>
    </location>
    <ligand>
        <name>4-CDP-2-C-methyl-D-erythritol 2-phosphate</name>
        <dbReference type="ChEBI" id="CHEBI:57919"/>
    </ligand>
</feature>
<reference evidence="10 11" key="1">
    <citation type="submission" date="2018-06" db="EMBL/GenBank/DDBJ databases">
        <title>Extensive metabolic versatility and redundancy in microbially diverse, dynamic hydrothermal sediments.</title>
        <authorList>
            <person name="Dombrowski N."/>
            <person name="Teske A."/>
            <person name="Baker B.J."/>
        </authorList>
    </citation>
    <scope>NUCLEOTIDE SEQUENCE [LARGE SCALE GENOMIC DNA]</scope>
    <source>
        <strain evidence="10">B3_G15</strain>
    </source>
</reference>
<evidence type="ECO:0000256" key="3">
    <source>
        <dbReference type="ARBA" id="ARBA00012579"/>
    </source>
</evidence>
<feature type="binding site" evidence="7">
    <location>
        <begin position="56"/>
        <end position="58"/>
    </location>
    <ligand>
        <name>4-CDP-2-C-methyl-D-erythritol 2-phosphate</name>
        <dbReference type="ChEBI" id="CHEBI:57919"/>
    </ligand>
</feature>
<dbReference type="EC" id="4.6.1.12" evidence="3 7"/>
<evidence type="ECO:0000256" key="4">
    <source>
        <dbReference type="ARBA" id="ARBA00022723"/>
    </source>
</evidence>
<comment type="similarity">
    <text evidence="7 8">Belongs to the IspF family.</text>
</comment>
<dbReference type="GO" id="GO:0046872">
    <property type="term" value="F:metal ion binding"/>
    <property type="evidence" value="ECO:0007669"/>
    <property type="project" value="UniProtKB-KW"/>
</dbReference>
<evidence type="ECO:0000256" key="5">
    <source>
        <dbReference type="ARBA" id="ARBA00023229"/>
    </source>
</evidence>
<feature type="binding site" evidence="7">
    <location>
        <position position="139"/>
    </location>
    <ligand>
        <name>4-CDP-2-C-methyl-D-erythritol 2-phosphate</name>
        <dbReference type="ChEBI" id="CHEBI:57919"/>
    </ligand>
</feature>
<feature type="binding site" evidence="7">
    <location>
        <begin position="61"/>
        <end position="65"/>
    </location>
    <ligand>
        <name>4-CDP-2-C-methyl-D-erythritol 2-phosphate</name>
        <dbReference type="ChEBI" id="CHEBI:57919"/>
    </ligand>
</feature>
<keyword evidence="4 7" id="KW-0479">Metal-binding</keyword>
<keyword evidence="6 7" id="KW-0456">Lyase</keyword>
<dbReference type="InterPro" id="IPR036571">
    <property type="entry name" value="MECDP_synthase_sf"/>
</dbReference>
<dbReference type="GO" id="GO:0019288">
    <property type="term" value="P:isopentenyl diphosphate biosynthetic process, methylerythritol 4-phosphate pathway"/>
    <property type="evidence" value="ECO:0007669"/>
    <property type="project" value="UniProtKB-UniRule"/>
</dbReference>
<evidence type="ECO:0000259" key="9">
    <source>
        <dbReference type="Pfam" id="PF02542"/>
    </source>
</evidence>
<evidence type="ECO:0000256" key="6">
    <source>
        <dbReference type="ARBA" id="ARBA00023239"/>
    </source>
</evidence>
<dbReference type="GO" id="GO:0008685">
    <property type="term" value="F:2-C-methyl-D-erythritol 2,4-cyclodiphosphate synthase activity"/>
    <property type="evidence" value="ECO:0007669"/>
    <property type="project" value="UniProtKB-UniRule"/>
</dbReference>
<dbReference type="PANTHER" id="PTHR43181">
    <property type="entry name" value="2-C-METHYL-D-ERYTHRITOL 2,4-CYCLODIPHOSPHATE SYNTHASE, CHLOROPLASTIC"/>
    <property type="match status" value="1"/>
</dbReference>
<evidence type="ECO:0000256" key="1">
    <source>
        <dbReference type="ARBA" id="ARBA00000200"/>
    </source>
</evidence>
<gene>
    <name evidence="7" type="primary">ispF</name>
    <name evidence="10" type="ORF">DRJ04_00625</name>
</gene>
<feature type="domain" description="2-C-methyl-D-erythritol 2,4-cyclodiphosphate synthase" evidence="9">
    <location>
        <begin position="1"/>
        <end position="154"/>
    </location>
</feature>
<evidence type="ECO:0000256" key="8">
    <source>
        <dbReference type="RuleBase" id="RU004395"/>
    </source>
</evidence>
<dbReference type="AlphaFoldDB" id="A0A662DN99"/>
<dbReference type="Proteomes" id="UP000280417">
    <property type="component" value="Unassembled WGS sequence"/>
</dbReference>
<evidence type="ECO:0000313" key="11">
    <source>
        <dbReference type="Proteomes" id="UP000280417"/>
    </source>
</evidence>
<feature type="binding site" evidence="7">
    <location>
        <position position="42"/>
    </location>
    <ligand>
        <name>a divalent metal cation</name>
        <dbReference type="ChEBI" id="CHEBI:60240"/>
    </ligand>
</feature>